<name>A0A2W5NVX1_9SPHN</name>
<feature type="signal peptide" evidence="1">
    <location>
        <begin position="1"/>
        <end position="28"/>
    </location>
</feature>
<dbReference type="AlphaFoldDB" id="A0A2W5NVX1"/>
<dbReference type="Proteomes" id="UP000249082">
    <property type="component" value="Unassembled WGS sequence"/>
</dbReference>
<evidence type="ECO:0000313" key="2">
    <source>
        <dbReference type="EMBL" id="PZQ57626.1"/>
    </source>
</evidence>
<dbReference type="PIRSF" id="PIRSF014995">
    <property type="entry name" value="UCP014995"/>
    <property type="match status" value="1"/>
</dbReference>
<accession>A0A2W5NVX1</accession>
<proteinExistence type="predicted"/>
<evidence type="ECO:0000313" key="3">
    <source>
        <dbReference type="Proteomes" id="UP000249082"/>
    </source>
</evidence>
<dbReference type="InterPro" id="IPR014469">
    <property type="entry name" value="DUF2271"/>
</dbReference>
<comment type="caution">
    <text evidence="2">The sequence shown here is derived from an EMBL/GenBank/DDBJ whole genome shotgun (WGS) entry which is preliminary data.</text>
</comment>
<organism evidence="2 3">
    <name type="scientific">Novosphingobium pentaromativorans</name>
    <dbReference type="NCBI Taxonomy" id="205844"/>
    <lineage>
        <taxon>Bacteria</taxon>
        <taxon>Pseudomonadati</taxon>
        <taxon>Pseudomonadota</taxon>
        <taxon>Alphaproteobacteria</taxon>
        <taxon>Sphingomonadales</taxon>
        <taxon>Sphingomonadaceae</taxon>
        <taxon>Novosphingobium</taxon>
    </lineage>
</organism>
<feature type="chain" id="PRO_5016035488" evidence="1">
    <location>
        <begin position="29"/>
        <end position="167"/>
    </location>
</feature>
<dbReference type="EMBL" id="QFPX01000001">
    <property type="protein sequence ID" value="PZQ57626.1"/>
    <property type="molecule type" value="Genomic_DNA"/>
</dbReference>
<evidence type="ECO:0000256" key="1">
    <source>
        <dbReference type="SAM" id="SignalP"/>
    </source>
</evidence>
<dbReference type="Pfam" id="PF10029">
    <property type="entry name" value="DUF2271"/>
    <property type="match status" value="1"/>
</dbReference>
<sequence length="167" mass="17458">MTTSKVLPALPLLAPLVAAGTIASPAAAATVSVTIPRINVAEYHRPYVVGWLEPIAGGPARTVFVWYDVKKAGREPGTKWLADLRTWWRKGGRSMQLPADGVSGATRAPGTYQVALPSNLPAGQYVFKVEAARETGGRELVSVPVTVPVKKGGSASGSAELGAVTIR</sequence>
<reference evidence="2 3" key="1">
    <citation type="submission" date="2017-08" db="EMBL/GenBank/DDBJ databases">
        <title>Infants hospitalized years apart are colonized by the same room-sourced microbial strains.</title>
        <authorList>
            <person name="Brooks B."/>
            <person name="Olm M.R."/>
            <person name="Firek B.A."/>
            <person name="Baker R."/>
            <person name="Thomas B.C."/>
            <person name="Morowitz M.J."/>
            <person name="Banfield J.F."/>
        </authorList>
    </citation>
    <scope>NUCLEOTIDE SEQUENCE [LARGE SCALE GENOMIC DNA]</scope>
    <source>
        <strain evidence="2">S2_005_002_R2_33</strain>
    </source>
</reference>
<keyword evidence="1" id="KW-0732">Signal</keyword>
<gene>
    <name evidence="2" type="ORF">DI555_01505</name>
</gene>
<protein>
    <submittedName>
        <fullName evidence="2">DUF2271 domain-containing protein</fullName>
    </submittedName>
</protein>